<dbReference type="Gene3D" id="3.40.50.1110">
    <property type="entry name" value="SGNH hydrolase"/>
    <property type="match status" value="1"/>
</dbReference>
<gene>
    <name evidence="4" type="ORF">AS189_09860</name>
</gene>
<evidence type="ECO:0000256" key="2">
    <source>
        <dbReference type="PIRSR" id="PIRSR637460-2"/>
    </source>
</evidence>
<dbReference type="AlphaFoldDB" id="A0A0S2LZC8"/>
<dbReference type="GO" id="GO:0019433">
    <property type="term" value="P:triglyceride catabolic process"/>
    <property type="evidence" value="ECO:0007669"/>
    <property type="project" value="TreeGrafter"/>
</dbReference>
<feature type="active site" description="Nucleophile" evidence="1">
    <location>
        <position position="29"/>
    </location>
</feature>
<dbReference type="InterPro" id="IPR037460">
    <property type="entry name" value="SEST-like"/>
</dbReference>
<organism evidence="4 5">
    <name type="scientific">Arthrobacter alpinus</name>
    <dbReference type="NCBI Taxonomy" id="656366"/>
    <lineage>
        <taxon>Bacteria</taxon>
        <taxon>Bacillati</taxon>
        <taxon>Actinomycetota</taxon>
        <taxon>Actinomycetes</taxon>
        <taxon>Micrococcales</taxon>
        <taxon>Micrococcaceae</taxon>
        <taxon>Arthrobacter</taxon>
    </lineage>
</organism>
<evidence type="ECO:0000313" key="4">
    <source>
        <dbReference type="EMBL" id="ALO66750.1"/>
    </source>
</evidence>
<dbReference type="InterPro" id="IPR036514">
    <property type="entry name" value="SGNH_hydro_sf"/>
</dbReference>
<evidence type="ECO:0000259" key="3">
    <source>
        <dbReference type="Pfam" id="PF13472"/>
    </source>
</evidence>
<dbReference type="Pfam" id="PF13472">
    <property type="entry name" value="Lipase_GDSL_2"/>
    <property type="match status" value="1"/>
</dbReference>
<feature type="disulfide bond" evidence="2">
    <location>
        <begin position="43"/>
        <end position="67"/>
    </location>
</feature>
<evidence type="ECO:0000313" key="5">
    <source>
        <dbReference type="Proteomes" id="UP000059574"/>
    </source>
</evidence>
<protein>
    <recommendedName>
        <fullName evidence="3">SGNH hydrolase-type esterase domain-containing protein</fullName>
    </recommendedName>
</protein>
<accession>A0A0S2LZC8</accession>
<reference evidence="4 5" key="2">
    <citation type="journal article" date="2016" name="J. Biotechnol.">
        <title>Complete genome sequence of Arthrobacter alpinus ERGS4:06, a yellow pigmented bacterium tolerant to cold and radiations isolated from Sikkim Himalaya.</title>
        <authorList>
            <person name="Kumar R."/>
            <person name="Singh D."/>
            <person name="Swarnkar M.K."/>
            <person name="Singh A.K."/>
            <person name="Kumar S."/>
        </authorList>
    </citation>
    <scope>NUCLEOTIDE SEQUENCE [LARGE SCALE GENOMIC DNA]</scope>
    <source>
        <strain evidence="4 5">ERGS4:06</strain>
    </source>
</reference>
<dbReference type="EMBL" id="CP013200">
    <property type="protein sequence ID" value="ALO66750.1"/>
    <property type="molecule type" value="Genomic_DNA"/>
</dbReference>
<feature type="domain" description="SGNH hydrolase-type esterase" evidence="3">
    <location>
        <begin position="25"/>
        <end position="242"/>
    </location>
</feature>
<reference evidence="5" key="1">
    <citation type="submission" date="2015-11" db="EMBL/GenBank/DDBJ databases">
        <authorList>
            <person name="Kumar R."/>
            <person name="Singh D."/>
            <person name="Swarnkar M.K."/>
            <person name="Singh A.K."/>
            <person name="Kumar S."/>
        </authorList>
    </citation>
    <scope>NUCLEOTIDE SEQUENCE [LARGE SCALE GENOMIC DNA]</scope>
    <source>
        <strain evidence="5">ERGS4:06</strain>
    </source>
</reference>
<keyword evidence="2" id="KW-1015">Disulfide bond</keyword>
<proteinExistence type="predicted"/>
<dbReference type="PANTHER" id="PTHR37981">
    <property type="entry name" value="LIPASE 2"/>
    <property type="match status" value="1"/>
</dbReference>
<dbReference type="Proteomes" id="UP000059574">
    <property type="component" value="Chromosome"/>
</dbReference>
<sequence length="253" mass="25958">MIAGFAGAPATAQTHTASTTISYSVMGDSYSAGSGGGDEFGGCGQSVNGYGTWVAASLGTQFSNLACAGFTTEQVRTLEVPLLAPNTTLITLTAGGNDIGWTAAIAACLAPTSTEAVCKSAVANSVSLMKNLPKSVTSMLKAIKAKAPGARVLYLGYPRLFEPQNMAALGYTPTQISGTKTLNAAADLLNGVLALSALSNRTAFVPVAYLFRGHGVPSSSPWLTYPGGPNPFAFHPNADGYRYGYAAALRPFL</sequence>
<dbReference type="InterPro" id="IPR013830">
    <property type="entry name" value="SGNH_hydro"/>
</dbReference>
<dbReference type="GO" id="GO:0004806">
    <property type="term" value="F:triacylglycerol lipase activity"/>
    <property type="evidence" value="ECO:0007669"/>
    <property type="project" value="TreeGrafter"/>
</dbReference>
<dbReference type="CDD" id="cd01823">
    <property type="entry name" value="SEST_like"/>
    <property type="match status" value="1"/>
</dbReference>
<name>A0A0S2LZC8_9MICC</name>
<feature type="active site" evidence="1">
    <location>
        <position position="235"/>
    </location>
</feature>
<dbReference type="SUPFAM" id="SSF52266">
    <property type="entry name" value="SGNH hydrolase"/>
    <property type="match status" value="1"/>
</dbReference>
<evidence type="ECO:0000256" key="1">
    <source>
        <dbReference type="PIRSR" id="PIRSR637460-1"/>
    </source>
</evidence>
<feature type="disulfide bond" evidence="2">
    <location>
        <begin position="108"/>
        <end position="118"/>
    </location>
</feature>
<dbReference type="PANTHER" id="PTHR37981:SF1">
    <property type="entry name" value="SGNH HYDROLASE-TYPE ESTERASE DOMAIN-CONTAINING PROTEIN"/>
    <property type="match status" value="1"/>
</dbReference>